<evidence type="ECO:0000313" key="2">
    <source>
        <dbReference type="EMBL" id="PSL23452.1"/>
    </source>
</evidence>
<sequence length="90" mass="10580">MKYRIEKGIPIPDAHPGGEQKFPWDKYTPVEAPVRTSPLSDLQVSESFFVPNVREWRYAAVYQRRHPKKQFLTRQAKKGKALGVRVWRTK</sequence>
<accession>A0A2P8FP02</accession>
<comment type="caution">
    <text evidence="2">The sequence shown here is derived from an EMBL/GenBank/DDBJ whole genome shotgun (WGS) entry which is preliminary data.</text>
</comment>
<reference evidence="2 3" key="1">
    <citation type="submission" date="2018-03" db="EMBL/GenBank/DDBJ databases">
        <title>Genomic Encyclopedia of Archaeal and Bacterial Type Strains, Phase II (KMG-II): from individual species to whole genera.</title>
        <authorList>
            <person name="Goeker M."/>
        </authorList>
    </citation>
    <scope>NUCLEOTIDE SEQUENCE [LARGE SCALE GENOMIC DNA]</scope>
    <source>
        <strain evidence="2 3">DSM 29057</strain>
    </source>
</reference>
<evidence type="ECO:0000256" key="1">
    <source>
        <dbReference type="SAM" id="MobiDB-lite"/>
    </source>
</evidence>
<name>A0A2P8FP02_9BACT</name>
<dbReference type="AlphaFoldDB" id="A0A2P8FP02"/>
<organism evidence="2 3">
    <name type="scientific">Dyadobacter jiangsuensis</name>
    <dbReference type="NCBI Taxonomy" id="1591085"/>
    <lineage>
        <taxon>Bacteria</taxon>
        <taxon>Pseudomonadati</taxon>
        <taxon>Bacteroidota</taxon>
        <taxon>Cytophagia</taxon>
        <taxon>Cytophagales</taxon>
        <taxon>Spirosomataceae</taxon>
        <taxon>Dyadobacter</taxon>
    </lineage>
</organism>
<keyword evidence="3" id="KW-1185">Reference proteome</keyword>
<dbReference type="Proteomes" id="UP000241964">
    <property type="component" value="Unassembled WGS sequence"/>
</dbReference>
<feature type="region of interest" description="Disordered" evidence="1">
    <location>
        <begin position="1"/>
        <end position="23"/>
    </location>
</feature>
<evidence type="ECO:0000313" key="3">
    <source>
        <dbReference type="Proteomes" id="UP000241964"/>
    </source>
</evidence>
<gene>
    <name evidence="2" type="ORF">CLV60_1167</name>
</gene>
<dbReference type="EMBL" id="PYAS01000016">
    <property type="protein sequence ID" value="PSL23452.1"/>
    <property type="molecule type" value="Genomic_DNA"/>
</dbReference>
<proteinExistence type="predicted"/>
<protein>
    <submittedName>
        <fullName evidence="2">Uncharacterized protein</fullName>
    </submittedName>
</protein>
<dbReference type="RefSeq" id="WP_106598579.1">
    <property type="nucleotide sequence ID" value="NZ_PYAS01000016.1"/>
</dbReference>